<protein>
    <submittedName>
        <fullName evidence="2">Uncharacterized protein</fullName>
    </submittedName>
</protein>
<feature type="compositionally biased region" description="Polar residues" evidence="1">
    <location>
        <begin position="206"/>
        <end position="218"/>
    </location>
</feature>
<proteinExistence type="predicted"/>
<evidence type="ECO:0000313" key="3">
    <source>
        <dbReference type="Proteomes" id="UP000324748"/>
    </source>
</evidence>
<dbReference type="Proteomes" id="UP000324748">
    <property type="component" value="Unassembled WGS sequence"/>
</dbReference>
<comment type="caution">
    <text evidence="2">The sequence shown here is derived from an EMBL/GenBank/DDBJ whole genome shotgun (WGS) entry which is preliminary data.</text>
</comment>
<sequence>MNTSQSVASIKPGQLYGSVSTPSFVTCNSEEAINYRIVLITSASAEHMLSPDFIYALSGKILLLNTPAPPLFSYYHELVTKVCSVANQIEDQADKTFTSGVGLVIDIIKETKEDGLEAQTGRKLDLVLHVNHSDWDPSVRLVKSFIVKYIVPANPKLINTHIMIRVGREFFFDGFLAGWDLKEHMAVIKVLAFSPINMGSGPQGLKSGTATPNPSPNNRGRKFITFDEPDSTLPQGSSLASGSGSSNTAVLLQGPDKIPDSGRTILADAESLKVQSLSPAAKGKAKAIDNSTQPKKRRGPAVPESNA</sequence>
<feature type="compositionally biased region" description="Low complexity" evidence="1">
    <location>
        <begin position="236"/>
        <end position="246"/>
    </location>
</feature>
<feature type="region of interest" description="Disordered" evidence="1">
    <location>
        <begin position="201"/>
        <end position="307"/>
    </location>
</feature>
<keyword evidence="3" id="KW-1185">Reference proteome</keyword>
<evidence type="ECO:0000256" key="1">
    <source>
        <dbReference type="SAM" id="MobiDB-lite"/>
    </source>
</evidence>
<dbReference type="AlphaFoldDB" id="A0A5B0MVB4"/>
<organism evidence="2 3">
    <name type="scientific">Puccinia graminis f. sp. tritici</name>
    <dbReference type="NCBI Taxonomy" id="56615"/>
    <lineage>
        <taxon>Eukaryota</taxon>
        <taxon>Fungi</taxon>
        <taxon>Dikarya</taxon>
        <taxon>Basidiomycota</taxon>
        <taxon>Pucciniomycotina</taxon>
        <taxon>Pucciniomycetes</taxon>
        <taxon>Pucciniales</taxon>
        <taxon>Pucciniaceae</taxon>
        <taxon>Puccinia</taxon>
    </lineage>
</organism>
<name>A0A5B0MVB4_PUCGR</name>
<accession>A0A5B0MVB4</accession>
<dbReference type="EMBL" id="VSWC01000132">
    <property type="protein sequence ID" value="KAA1079740.1"/>
    <property type="molecule type" value="Genomic_DNA"/>
</dbReference>
<gene>
    <name evidence="2" type="ORF">PGT21_022998</name>
</gene>
<dbReference type="OrthoDB" id="2516518at2759"/>
<evidence type="ECO:0000313" key="2">
    <source>
        <dbReference type="EMBL" id="KAA1079740.1"/>
    </source>
</evidence>
<reference evidence="2 3" key="1">
    <citation type="submission" date="2019-05" db="EMBL/GenBank/DDBJ databases">
        <title>Emergence of the Ug99 lineage of the wheat stem rust pathogen through somatic hybridization.</title>
        <authorList>
            <person name="Li F."/>
            <person name="Upadhyaya N.M."/>
            <person name="Sperschneider J."/>
            <person name="Matny O."/>
            <person name="Nguyen-Phuc H."/>
            <person name="Mago R."/>
            <person name="Raley C."/>
            <person name="Miller M.E."/>
            <person name="Silverstein K.A.T."/>
            <person name="Henningsen E."/>
            <person name="Hirsch C.D."/>
            <person name="Visser B."/>
            <person name="Pretorius Z.A."/>
            <person name="Steffenson B.J."/>
            <person name="Schwessinger B."/>
            <person name="Dodds P.N."/>
            <person name="Figueroa M."/>
        </authorList>
    </citation>
    <scope>NUCLEOTIDE SEQUENCE [LARGE SCALE GENOMIC DNA]</scope>
    <source>
        <strain evidence="2">21-0</strain>
    </source>
</reference>